<accession>A0A414GFB7</accession>
<dbReference type="SUPFAM" id="SSF51182">
    <property type="entry name" value="RmlC-like cupins"/>
    <property type="match status" value="1"/>
</dbReference>
<dbReference type="InterPro" id="IPR011051">
    <property type="entry name" value="RmlC_Cupin_sf"/>
</dbReference>
<dbReference type="EMBL" id="QSJM01000161">
    <property type="protein sequence ID" value="RHD67533.1"/>
    <property type="molecule type" value="Genomic_DNA"/>
</dbReference>
<dbReference type="Proteomes" id="UP000283429">
    <property type="component" value="Unassembled WGS sequence"/>
</dbReference>
<name>A0A414GFB7_PHOVU</name>
<protein>
    <submittedName>
        <fullName evidence="1">dTDP-4-dehydrorhamnose 3,5-epimerase</fullName>
    </submittedName>
</protein>
<evidence type="ECO:0000313" key="1">
    <source>
        <dbReference type="EMBL" id="RHD67533.1"/>
    </source>
</evidence>
<organism evidence="1 2">
    <name type="scientific">Phocaeicola vulgatus</name>
    <name type="common">Bacteroides vulgatus</name>
    <dbReference type="NCBI Taxonomy" id="821"/>
    <lineage>
        <taxon>Bacteria</taxon>
        <taxon>Pseudomonadati</taxon>
        <taxon>Bacteroidota</taxon>
        <taxon>Bacteroidia</taxon>
        <taxon>Bacteroidales</taxon>
        <taxon>Bacteroidaceae</taxon>
        <taxon>Phocaeicola</taxon>
    </lineage>
</organism>
<reference evidence="1 2" key="1">
    <citation type="submission" date="2018-08" db="EMBL/GenBank/DDBJ databases">
        <title>A genome reference for cultivated species of the human gut microbiota.</title>
        <authorList>
            <person name="Zou Y."/>
            <person name="Xue W."/>
            <person name="Luo G."/>
        </authorList>
    </citation>
    <scope>NUCLEOTIDE SEQUENCE [LARGE SCALE GENOMIC DNA]</scope>
    <source>
        <strain evidence="1 2">AM30-40</strain>
    </source>
</reference>
<comment type="caution">
    <text evidence="1">The sequence shown here is derived from an EMBL/GenBank/DDBJ whole genome shotgun (WGS) entry which is preliminary data.</text>
</comment>
<feature type="non-terminal residue" evidence="1">
    <location>
        <position position="1"/>
    </location>
</feature>
<dbReference type="AlphaFoldDB" id="A0A414GFB7"/>
<gene>
    <name evidence="1" type="ORF">DW783_24080</name>
</gene>
<sequence>IEHGAAKGWKRHNRMTLNLVVPVGAVKFVIYDDREGSPTRGQFEEITLSPESCYQRLTVAPGLWMAFYGEGEGISMLMDIIPEPHDPSEASRMELEAIDYKF</sequence>
<proteinExistence type="predicted"/>
<dbReference type="Gene3D" id="2.60.120.10">
    <property type="entry name" value="Jelly Rolls"/>
    <property type="match status" value="1"/>
</dbReference>
<dbReference type="InterPro" id="IPR014710">
    <property type="entry name" value="RmlC-like_jellyroll"/>
</dbReference>
<evidence type="ECO:0000313" key="2">
    <source>
        <dbReference type="Proteomes" id="UP000283429"/>
    </source>
</evidence>
<dbReference type="RefSeq" id="WP_118171548.1">
    <property type="nucleotide sequence ID" value="NZ_QSJM01000161.1"/>
</dbReference>